<dbReference type="EMBL" id="NRGP01000009">
    <property type="protein sequence ID" value="PCC47068.1"/>
    <property type="molecule type" value="Genomic_DNA"/>
</dbReference>
<dbReference type="EMBL" id="NRGX01000001">
    <property type="protein sequence ID" value="PCC20209.1"/>
    <property type="molecule type" value="Genomic_DNA"/>
</dbReference>
<evidence type="ECO:0000313" key="9">
    <source>
        <dbReference type="Proteomes" id="UP000217564"/>
    </source>
</evidence>
<evidence type="ECO:0000313" key="15">
    <source>
        <dbReference type="Proteomes" id="UP000297736"/>
    </source>
</evidence>
<dbReference type="EMBL" id="NRGO01000014">
    <property type="protein sequence ID" value="PCC49699.1"/>
    <property type="molecule type" value="Genomic_DNA"/>
</dbReference>
<reference evidence="13 14" key="4">
    <citation type="submission" date="2019-01" db="EMBL/GenBank/DDBJ databases">
        <title>Comparative genomic analysis of Brevibacterium aurantiacum sheds light on its evolution and its adaptation to smear-ripened cheeses.</title>
        <authorList>
            <person name="Moineau S."/>
        </authorList>
    </citation>
    <scope>NUCLEOTIDE SEQUENCE [LARGE SCALE GENOMIC DNA]</scope>
    <source>
        <strain evidence="2 14">SMQ-1417</strain>
        <strain evidence="3 13">SMQ-1420</strain>
    </source>
</reference>
<dbReference type="Proteomes" id="UP000297736">
    <property type="component" value="Unassembled WGS sequence"/>
</dbReference>
<dbReference type="Gene3D" id="3.40.50.10170">
    <property type="match status" value="1"/>
</dbReference>
<dbReference type="GO" id="GO:0008289">
    <property type="term" value="F:lipid binding"/>
    <property type="evidence" value="ECO:0007669"/>
    <property type="project" value="UniProtKB-KW"/>
</dbReference>
<evidence type="ECO:0000313" key="11">
    <source>
        <dbReference type="Proteomes" id="UP000218377"/>
    </source>
</evidence>
<accession>A0A2A3ZDN6</accession>
<reference evidence="13 14" key="2">
    <citation type="submission" date="2017-12" db="EMBL/GenBank/DDBJ databases">
        <authorList>
            <person name="Levesque S."/>
        </authorList>
    </citation>
    <scope>NUCLEOTIDE SEQUENCE [LARGE SCALE GENOMIC DNA]</scope>
    <source>
        <strain evidence="2 14">SMQ-1417</strain>
        <strain evidence="3 13">SMQ-1420</strain>
    </source>
</reference>
<organism evidence="7 10">
    <name type="scientific">Brevibacterium aurantiacum</name>
    <dbReference type="NCBI Taxonomy" id="273384"/>
    <lineage>
        <taxon>Bacteria</taxon>
        <taxon>Bacillati</taxon>
        <taxon>Actinomycetota</taxon>
        <taxon>Actinomycetes</taxon>
        <taxon>Micrococcales</taxon>
        <taxon>Brevibacteriaceae</taxon>
        <taxon>Brevibacterium</taxon>
    </lineage>
</organism>
<evidence type="ECO:0000313" key="3">
    <source>
        <dbReference type="EMBL" id="AZT97544.1"/>
    </source>
</evidence>
<dbReference type="AlphaFoldDB" id="A0A2A3ZDN6"/>
<evidence type="ECO:0000313" key="8">
    <source>
        <dbReference type="EMBL" id="TGD39853.1"/>
    </source>
</evidence>
<evidence type="ECO:0000313" key="2">
    <source>
        <dbReference type="EMBL" id="AZT93755.1"/>
    </source>
</evidence>
<evidence type="ECO:0000313" key="10">
    <source>
        <dbReference type="Proteomes" id="UP000217720"/>
    </source>
</evidence>
<dbReference type="Proteomes" id="UP000218620">
    <property type="component" value="Unassembled WGS sequence"/>
</dbReference>
<dbReference type="EMBL" id="CP025334">
    <property type="protein sequence ID" value="AZT97544.1"/>
    <property type="molecule type" value="Genomic_DNA"/>
</dbReference>
<evidence type="ECO:0000313" key="12">
    <source>
        <dbReference type="Proteomes" id="UP000218620"/>
    </source>
</evidence>
<dbReference type="NCBIfam" id="TIGR00762">
    <property type="entry name" value="DegV"/>
    <property type="match status" value="1"/>
</dbReference>
<evidence type="ECO:0000313" key="6">
    <source>
        <dbReference type="EMBL" id="PCC47068.1"/>
    </source>
</evidence>
<dbReference type="PROSITE" id="PS51482">
    <property type="entry name" value="DEGV"/>
    <property type="match status" value="1"/>
</dbReference>
<keyword evidence="1" id="KW-0446">Lipid-binding</keyword>
<proteinExistence type="predicted"/>
<name>A0A2A3ZDN6_BREAU</name>
<dbReference type="InterPro" id="IPR043168">
    <property type="entry name" value="DegV_C"/>
</dbReference>
<evidence type="ECO:0000313" key="13">
    <source>
        <dbReference type="Proteomes" id="UP000282731"/>
    </source>
</evidence>
<dbReference type="Proteomes" id="UP000217720">
    <property type="component" value="Unassembled WGS sequence"/>
</dbReference>
<evidence type="ECO:0000313" key="14">
    <source>
        <dbReference type="Proteomes" id="UP000283000"/>
    </source>
</evidence>
<evidence type="ECO:0000256" key="1">
    <source>
        <dbReference type="ARBA" id="ARBA00023121"/>
    </source>
</evidence>
<protein>
    <submittedName>
        <fullName evidence="7">DegV family protein</fullName>
    </submittedName>
</protein>
<evidence type="ECO:0000313" key="7">
    <source>
        <dbReference type="EMBL" id="PCC49699.1"/>
    </source>
</evidence>
<dbReference type="PANTHER" id="PTHR33434:SF2">
    <property type="entry name" value="FATTY ACID-BINDING PROTEIN TM_1468"/>
    <property type="match status" value="1"/>
</dbReference>
<dbReference type="InterPro" id="IPR003797">
    <property type="entry name" value="DegV"/>
</dbReference>
<dbReference type="Pfam" id="PF02645">
    <property type="entry name" value="DegV"/>
    <property type="match status" value="1"/>
</dbReference>
<dbReference type="Proteomes" id="UP000218377">
    <property type="component" value="Unassembled WGS sequence"/>
</dbReference>
<dbReference type="EMBL" id="NRGQ01000006">
    <property type="protein sequence ID" value="PCC43488.1"/>
    <property type="molecule type" value="Genomic_DNA"/>
</dbReference>
<dbReference type="InterPro" id="IPR050270">
    <property type="entry name" value="DegV_domain_contain"/>
</dbReference>
<reference evidence="9 10" key="1">
    <citation type="journal article" date="2017" name="Elife">
        <title>Extensive horizontal gene transfer in cheese-associated bacteria.</title>
        <authorList>
            <person name="Bonham K.S."/>
            <person name="Wolfe B.E."/>
            <person name="Dutton R.J."/>
        </authorList>
    </citation>
    <scope>NUCLEOTIDE SEQUENCE [LARGE SCALE GENOMIC DNA]</scope>
    <source>
        <strain evidence="7 10">900_6</strain>
        <strain evidence="6 9">947_7</strain>
        <strain evidence="5 12">962_8</strain>
        <strain evidence="4 11">JB5</strain>
    </source>
</reference>
<evidence type="ECO:0000313" key="5">
    <source>
        <dbReference type="EMBL" id="PCC43488.1"/>
    </source>
</evidence>
<dbReference type="Proteomes" id="UP000217564">
    <property type="component" value="Unassembled WGS sequence"/>
</dbReference>
<sequence>MAFGRLDVSGAGPSMRIGLVTDSTAQLSASEEAGLRDVTGDLFAVVPLTVLVGGVAFADGELDAGDLCRRMDEGTEVSTSMATPAQFTNAYSTLIDHGAEAIITVTMSGELSGTRDSAVAAAENEDLLINVVDSRTTSAGLAGAVSIAAAGISQGHDVASIAGTVADWCAAETRTAFAPATLEHLRRGGRIGAASSLLGRALQIVPVLGLNAGVVAPVARVRTRTKALERMAVLAGEAAAEIASDEQDVYVEIQHADGEPSHPDVLALQEKIEASGLPTTFRTLSAIITAHVGSGTIGITVQRRP</sequence>
<dbReference type="Proteomes" id="UP000283000">
    <property type="component" value="Chromosome"/>
</dbReference>
<reference evidence="8 15" key="3">
    <citation type="submission" date="2018-10" db="EMBL/GenBank/DDBJ databases">
        <title>Brevibacterium genomes from Austrain hard cheese rinds.</title>
        <authorList>
            <person name="Anast J.M."/>
            <person name="Dzieciol M."/>
            <person name="Schultz D.L."/>
            <person name="Mann E."/>
            <person name="Wagner M."/>
            <person name="Schmitz-Esser S."/>
        </authorList>
    </citation>
    <scope>NUCLEOTIDE SEQUENCE [LARGE SCALE GENOMIC DNA]</scope>
    <source>
        <strain evidence="8 15">L261</strain>
    </source>
</reference>
<gene>
    <name evidence="7" type="ORF">CIK62_12655</name>
    <name evidence="6" type="ORF">CIK64_06050</name>
    <name evidence="5" type="ORF">CIK65_06410</name>
    <name evidence="4" type="ORF">CIK79_19065</name>
    <name evidence="2" type="ORF">CXR23_11890</name>
    <name evidence="3" type="ORF">CXR27_11440</name>
    <name evidence="8" type="ORF">EB834_04370</name>
</gene>
<dbReference type="Proteomes" id="UP000282731">
    <property type="component" value="Chromosome"/>
</dbReference>
<dbReference type="EMBL" id="CP025330">
    <property type="protein sequence ID" value="AZT93755.1"/>
    <property type="molecule type" value="Genomic_DNA"/>
</dbReference>
<dbReference type="OrthoDB" id="9760324at2"/>
<dbReference type="PANTHER" id="PTHR33434">
    <property type="entry name" value="DEGV DOMAIN-CONTAINING PROTEIN DR_1986-RELATED"/>
    <property type="match status" value="1"/>
</dbReference>
<dbReference type="Gene3D" id="3.30.1180.10">
    <property type="match status" value="1"/>
</dbReference>
<dbReference type="EMBL" id="RHFF01000003">
    <property type="protein sequence ID" value="TGD39853.1"/>
    <property type="molecule type" value="Genomic_DNA"/>
</dbReference>
<evidence type="ECO:0000313" key="4">
    <source>
        <dbReference type="EMBL" id="PCC20209.1"/>
    </source>
</evidence>
<dbReference type="SUPFAM" id="SSF82549">
    <property type="entry name" value="DAK1/DegV-like"/>
    <property type="match status" value="1"/>
</dbReference>